<evidence type="ECO:0000259" key="9">
    <source>
        <dbReference type="Pfam" id="PF01266"/>
    </source>
</evidence>
<dbReference type="Gene3D" id="3.40.50.720">
    <property type="entry name" value="NAD(P)-binding Rossmann-like Domain"/>
    <property type="match status" value="2"/>
</dbReference>
<dbReference type="Proteomes" id="UP000007881">
    <property type="component" value="Chromosome"/>
</dbReference>
<organism evidence="10 11">
    <name type="scientific">Phycisphaera mikurensis (strain NBRC 102666 / KCTC 22515 / FYK2301M01)</name>
    <dbReference type="NCBI Taxonomy" id="1142394"/>
    <lineage>
        <taxon>Bacteria</taxon>
        <taxon>Pseudomonadati</taxon>
        <taxon>Planctomycetota</taxon>
        <taxon>Phycisphaerae</taxon>
        <taxon>Phycisphaerales</taxon>
        <taxon>Phycisphaeraceae</taxon>
        <taxon>Phycisphaera</taxon>
    </lineage>
</organism>
<sequence>MRRRALLGRAAALAAAATLPPGCRTATLRGGPPVPRGLHPAPSLDEPVFLGSRVGLRPWRAGGFRVEADRRGTKPLVHNYGHGGAGWTLAWGSAVEAADLLGTPRAVTVLGAGIVGLTTAAVLAERGFRVAVAAAERGTGATASAAAGAQFAPAGVVPPAGPAGAARLGRMLLEGHRRFTRTLPSLAGAVLPRVNYSTRPPERIALGRLPVSISRARPVSPMPIRRRGGPLDGWAYDTLCIEPPAYLHGLRGHLQGQGVRFEHRRVRGRLDLGEIPGEAVVLCLGVGAREAAGDPAVVPIRGQIECLAPPPGGGLRYMLSDRGYAFGRRDCTVLGGTYDRGDEGLAFRAADRAATLAKARRFFGTPDAASLPR</sequence>
<evidence type="ECO:0000256" key="2">
    <source>
        <dbReference type="ARBA" id="ARBA00006730"/>
    </source>
</evidence>
<dbReference type="HOGENOM" id="CLU_034311_6_0_0"/>
<dbReference type="InterPro" id="IPR006076">
    <property type="entry name" value="FAD-dep_OxRdtase"/>
</dbReference>
<comment type="cofactor">
    <cofactor evidence="1">
        <name>FAD</name>
        <dbReference type="ChEBI" id="CHEBI:57692"/>
    </cofactor>
</comment>
<dbReference type="RefSeq" id="WP_014436686.1">
    <property type="nucleotide sequence ID" value="NC_017080.1"/>
</dbReference>
<dbReference type="GO" id="GO:0019478">
    <property type="term" value="P:D-amino acid catabolic process"/>
    <property type="evidence" value="ECO:0007669"/>
    <property type="project" value="TreeGrafter"/>
</dbReference>
<evidence type="ECO:0000256" key="4">
    <source>
        <dbReference type="ARBA" id="ARBA00022827"/>
    </source>
</evidence>
<proteinExistence type="inferred from homology"/>
<dbReference type="Pfam" id="PF01266">
    <property type="entry name" value="DAO"/>
    <property type="match status" value="1"/>
</dbReference>
<reference evidence="10 11" key="1">
    <citation type="submission" date="2012-02" db="EMBL/GenBank/DDBJ databases">
        <title>Complete genome sequence of Phycisphaera mikurensis NBRC 102666.</title>
        <authorList>
            <person name="Ankai A."/>
            <person name="Hosoyama A."/>
            <person name="Terui Y."/>
            <person name="Sekine M."/>
            <person name="Fukai R."/>
            <person name="Kato Y."/>
            <person name="Nakamura S."/>
            <person name="Yamada-Narita S."/>
            <person name="Kawakoshi A."/>
            <person name="Fukunaga Y."/>
            <person name="Yamazaki S."/>
            <person name="Fujita N."/>
        </authorList>
    </citation>
    <scope>NUCLEOTIDE SEQUENCE [LARGE SCALE GENOMIC DNA]</scope>
    <source>
        <strain evidence="11">NBRC 102666 / KCTC 22515 / FYK2301M01</strain>
    </source>
</reference>
<dbReference type="STRING" id="1142394.PSMK_13080"/>
<gene>
    <name evidence="10" type="ordered locus">PSMK_13080</name>
</gene>
<dbReference type="InterPro" id="IPR023209">
    <property type="entry name" value="DAO"/>
</dbReference>
<keyword evidence="4" id="KW-0274">FAD</keyword>
<comment type="similarity">
    <text evidence="2">Belongs to the DAMOX/DASOX family.</text>
</comment>
<evidence type="ECO:0000256" key="8">
    <source>
        <dbReference type="ARBA" id="ARBA00049547"/>
    </source>
</evidence>
<dbReference type="GO" id="GO:0071949">
    <property type="term" value="F:FAD binding"/>
    <property type="evidence" value="ECO:0007669"/>
    <property type="project" value="InterPro"/>
</dbReference>
<dbReference type="SUPFAM" id="SSF51971">
    <property type="entry name" value="Nucleotide-binding domain"/>
    <property type="match status" value="1"/>
</dbReference>
<evidence type="ECO:0000256" key="1">
    <source>
        <dbReference type="ARBA" id="ARBA00001974"/>
    </source>
</evidence>
<evidence type="ECO:0000256" key="3">
    <source>
        <dbReference type="ARBA" id="ARBA00022630"/>
    </source>
</evidence>
<dbReference type="eggNOG" id="COG0665">
    <property type="taxonomic scope" value="Bacteria"/>
</dbReference>
<dbReference type="KEGG" id="phm:PSMK_13080"/>
<evidence type="ECO:0000256" key="5">
    <source>
        <dbReference type="ARBA" id="ARBA00023002"/>
    </source>
</evidence>
<protein>
    <recommendedName>
        <fullName evidence="7">D-amino-acid oxidase</fullName>
        <ecNumber evidence="6">1.4.3.3</ecNumber>
    </recommendedName>
</protein>
<dbReference type="GO" id="GO:0005737">
    <property type="term" value="C:cytoplasm"/>
    <property type="evidence" value="ECO:0007669"/>
    <property type="project" value="TreeGrafter"/>
</dbReference>
<dbReference type="PANTHER" id="PTHR11530">
    <property type="entry name" value="D-AMINO ACID OXIDASE"/>
    <property type="match status" value="1"/>
</dbReference>
<feature type="domain" description="FAD dependent oxidoreductase" evidence="9">
    <location>
        <begin position="107"/>
        <end position="366"/>
    </location>
</feature>
<evidence type="ECO:0000256" key="7">
    <source>
        <dbReference type="ARBA" id="ARBA00039751"/>
    </source>
</evidence>
<accession>I0IDX9</accession>
<dbReference type="Gene3D" id="3.30.9.10">
    <property type="entry name" value="D-Amino Acid Oxidase, subunit A, domain 2"/>
    <property type="match status" value="1"/>
</dbReference>
<keyword evidence="5" id="KW-0560">Oxidoreductase</keyword>
<keyword evidence="3" id="KW-0285">Flavoprotein</keyword>
<dbReference type="GO" id="GO:0003884">
    <property type="term" value="F:D-amino-acid oxidase activity"/>
    <property type="evidence" value="ECO:0007669"/>
    <property type="project" value="UniProtKB-EC"/>
</dbReference>
<dbReference type="EMBL" id="AP012338">
    <property type="protein sequence ID" value="BAM03467.1"/>
    <property type="molecule type" value="Genomic_DNA"/>
</dbReference>
<comment type="catalytic activity">
    <reaction evidence="8">
        <text>a D-alpha-amino acid + O2 + H2O = a 2-oxocarboxylate + H2O2 + NH4(+)</text>
        <dbReference type="Rhea" id="RHEA:21816"/>
        <dbReference type="ChEBI" id="CHEBI:15377"/>
        <dbReference type="ChEBI" id="CHEBI:15379"/>
        <dbReference type="ChEBI" id="CHEBI:16240"/>
        <dbReference type="ChEBI" id="CHEBI:28938"/>
        <dbReference type="ChEBI" id="CHEBI:35179"/>
        <dbReference type="ChEBI" id="CHEBI:59871"/>
        <dbReference type="EC" id="1.4.3.3"/>
    </reaction>
    <physiologicalReaction direction="left-to-right" evidence="8">
        <dbReference type="Rhea" id="RHEA:21817"/>
    </physiologicalReaction>
</comment>
<dbReference type="PANTHER" id="PTHR11530:SF11">
    <property type="entry name" value="D-ASPARTATE OXIDASE"/>
    <property type="match status" value="1"/>
</dbReference>
<keyword evidence="11" id="KW-1185">Reference proteome</keyword>
<dbReference type="InterPro" id="IPR006181">
    <property type="entry name" value="D-amino_acid_oxidase_CS"/>
</dbReference>
<dbReference type="PROSITE" id="PS00677">
    <property type="entry name" value="DAO"/>
    <property type="match status" value="1"/>
</dbReference>
<evidence type="ECO:0000256" key="6">
    <source>
        <dbReference type="ARBA" id="ARBA00039101"/>
    </source>
</evidence>
<dbReference type="AlphaFoldDB" id="I0IDX9"/>
<name>I0IDX9_PHYMF</name>
<evidence type="ECO:0000313" key="10">
    <source>
        <dbReference type="EMBL" id="BAM03467.1"/>
    </source>
</evidence>
<dbReference type="EC" id="1.4.3.3" evidence="6"/>
<evidence type="ECO:0000313" key="11">
    <source>
        <dbReference type="Proteomes" id="UP000007881"/>
    </source>
</evidence>